<dbReference type="InterPro" id="IPR004314">
    <property type="entry name" value="Neprosin"/>
</dbReference>
<feature type="non-terminal residue" evidence="2">
    <location>
        <position position="1"/>
    </location>
</feature>
<dbReference type="AlphaFoldDB" id="R0HAX1"/>
<proteinExistence type="predicted"/>
<protein>
    <recommendedName>
        <fullName evidence="1">Neprosin PEP catalytic domain-containing protein</fullName>
    </recommendedName>
</protein>
<dbReference type="Pfam" id="PF03080">
    <property type="entry name" value="Neprosin"/>
    <property type="match status" value="1"/>
</dbReference>
<dbReference type="Pfam" id="PF14365">
    <property type="entry name" value="Neprosin_AP"/>
    <property type="match status" value="1"/>
</dbReference>
<dbReference type="PANTHER" id="PTHR31589">
    <property type="entry name" value="PROTEIN, PUTATIVE (DUF239)-RELATED-RELATED"/>
    <property type="match status" value="1"/>
</dbReference>
<dbReference type="KEGG" id="crb:17882439"/>
<dbReference type="InterPro" id="IPR025521">
    <property type="entry name" value="Neprosin_propep"/>
</dbReference>
<name>R0HAX1_9BRAS</name>
<organism evidence="2 3">
    <name type="scientific">Capsella rubella</name>
    <dbReference type="NCBI Taxonomy" id="81985"/>
    <lineage>
        <taxon>Eukaryota</taxon>
        <taxon>Viridiplantae</taxon>
        <taxon>Streptophyta</taxon>
        <taxon>Embryophyta</taxon>
        <taxon>Tracheophyta</taxon>
        <taxon>Spermatophyta</taxon>
        <taxon>Magnoliopsida</taxon>
        <taxon>eudicotyledons</taxon>
        <taxon>Gunneridae</taxon>
        <taxon>Pentapetalae</taxon>
        <taxon>rosids</taxon>
        <taxon>malvids</taxon>
        <taxon>Brassicales</taxon>
        <taxon>Brassicaceae</taxon>
        <taxon>Camelineae</taxon>
        <taxon>Capsella</taxon>
    </lineage>
</organism>
<keyword evidence="3" id="KW-1185">Reference proteome</keyword>
<sequence>KTRENTKMKLFLIMFVILFGFSYDKAYGKGSLDIDIKLKALNKPALKTIKSQDGDIIDCIDIYKQHAFDHPALKNHKIQMKPSIEFGEKKTNKIPNNGSSEQITSQIWSKSGDCPDGTIPVRRVSREDIRRASSPSQFGRKSPHRYNYLDNALHQRKGKFNFTAAKRNHSGPIFRSEAFIVALGFNFVGAKSDINVWSPPRVQPSDYSSAQTWLLGGVSSDKFESIEAGWMVNPGVFGDYRTRLFISWTKDGYKTTGCINLLCSGFVQTTKSFALGAVIEPVSSSSRTQYIITISVFLDPNTGNWWMPSGNNVLGYWPGTLFNSLKHSATAVQWGGEVHSPNILKKPHTVTSMGSGQWANYLYGEACYHTNLRIKDYSMQLKYPKYLNEYTDESNCYTTKLHRKTYMSEPRFYFGGPGRNRYCP</sequence>
<dbReference type="PROSITE" id="PS52045">
    <property type="entry name" value="NEPROSIN_PEP_CD"/>
    <property type="match status" value="1"/>
</dbReference>
<reference evidence="3" key="1">
    <citation type="journal article" date="2013" name="Nat. Genet.">
        <title>The Capsella rubella genome and the genomic consequences of rapid mating system evolution.</title>
        <authorList>
            <person name="Slotte T."/>
            <person name="Hazzouri K.M."/>
            <person name="Agren J.A."/>
            <person name="Koenig D."/>
            <person name="Maumus F."/>
            <person name="Guo Y.L."/>
            <person name="Steige K."/>
            <person name="Platts A.E."/>
            <person name="Escobar J.S."/>
            <person name="Newman L.K."/>
            <person name="Wang W."/>
            <person name="Mandakova T."/>
            <person name="Vello E."/>
            <person name="Smith L.M."/>
            <person name="Henz S.R."/>
            <person name="Steffen J."/>
            <person name="Takuno S."/>
            <person name="Brandvain Y."/>
            <person name="Coop G."/>
            <person name="Andolfatto P."/>
            <person name="Hu T.T."/>
            <person name="Blanchette M."/>
            <person name="Clark R.M."/>
            <person name="Quesneville H."/>
            <person name="Nordborg M."/>
            <person name="Gaut B.S."/>
            <person name="Lysak M.A."/>
            <person name="Jenkins J."/>
            <person name="Grimwood J."/>
            <person name="Chapman J."/>
            <person name="Prochnik S."/>
            <person name="Shu S."/>
            <person name="Rokhsar D."/>
            <person name="Schmutz J."/>
            <person name="Weigel D."/>
            <person name="Wright S.I."/>
        </authorList>
    </citation>
    <scope>NUCLEOTIDE SEQUENCE [LARGE SCALE GENOMIC DNA]</scope>
    <source>
        <strain evidence="3">cv. Monte Gargano</strain>
    </source>
</reference>
<dbReference type="OrthoDB" id="1858978at2759"/>
<dbReference type="InterPro" id="IPR053168">
    <property type="entry name" value="Glutamic_endopeptidase"/>
</dbReference>
<evidence type="ECO:0000259" key="1">
    <source>
        <dbReference type="PROSITE" id="PS52045"/>
    </source>
</evidence>
<evidence type="ECO:0000313" key="2">
    <source>
        <dbReference type="EMBL" id="EOA22150.1"/>
    </source>
</evidence>
<gene>
    <name evidence="2" type="ORF">CARUB_v10002716mg</name>
</gene>
<feature type="domain" description="Neprosin PEP catalytic" evidence="1">
    <location>
        <begin position="163"/>
        <end position="424"/>
    </location>
</feature>
<dbReference type="EMBL" id="KB870810">
    <property type="protein sequence ID" value="EOA22150.1"/>
    <property type="molecule type" value="Genomic_DNA"/>
</dbReference>
<evidence type="ECO:0000313" key="3">
    <source>
        <dbReference type="Proteomes" id="UP000029121"/>
    </source>
</evidence>
<dbReference type="PANTHER" id="PTHR31589:SF2">
    <property type="entry name" value="ASLB (DUF239)-RELATED"/>
    <property type="match status" value="1"/>
</dbReference>
<accession>R0HAX1</accession>
<dbReference type="Proteomes" id="UP000029121">
    <property type="component" value="Unassembled WGS sequence"/>
</dbReference>
<dbReference type="eggNOG" id="ENOG502QRGN">
    <property type="taxonomic scope" value="Eukaryota"/>
</dbReference>
<dbReference type="STRING" id="81985.R0HAX1"/>
<dbReference type="Gene3D" id="3.90.1320.10">
    <property type="entry name" value="Outer-capsid protein sigma 3, large lobe"/>
    <property type="match status" value="1"/>
</dbReference>